<gene>
    <name evidence="1" type="ORF">AF72_01365</name>
    <name evidence="2" type="ORF">LPH55_09840</name>
</gene>
<keyword evidence="4" id="KW-1185">Reference proteome</keyword>
<dbReference type="OrthoDB" id="9156239at2"/>
<sequence>MPMSLRLVIVTLIALVLAGCASTSKVMLSAARTPIDPTLVRIYPTVPANAVQIAQLESITGSGFGNQRQTDAVIDQLKREAAKLGANGLVLVGVGSQRSGGGVSVGAGNFAGHVTSGLSFGIPTTRKQAAGIAIFVPSDTVLDRVPEKTPSRPRRR</sequence>
<dbReference type="EMBL" id="JAJPPU010000002">
    <property type="protein sequence ID" value="MCD8473748.1"/>
    <property type="molecule type" value="Genomic_DNA"/>
</dbReference>
<evidence type="ECO:0000313" key="3">
    <source>
        <dbReference type="Proteomes" id="UP000020406"/>
    </source>
</evidence>
<name>Z9JMD7_9GAMM</name>
<dbReference type="Proteomes" id="UP000020406">
    <property type="component" value="Unassembled WGS sequence"/>
</dbReference>
<dbReference type="Proteomes" id="UP001430701">
    <property type="component" value="Unassembled WGS sequence"/>
</dbReference>
<dbReference type="PROSITE" id="PS51257">
    <property type="entry name" value="PROKAR_LIPOPROTEIN"/>
    <property type="match status" value="1"/>
</dbReference>
<dbReference type="EMBL" id="JDSQ01000002">
    <property type="protein sequence ID" value="EWS79138.1"/>
    <property type="molecule type" value="Genomic_DNA"/>
</dbReference>
<accession>Z9JMD7</accession>
<organism evidence="1 3">
    <name type="scientific">Xylella taiwanensis</name>
    <dbReference type="NCBI Taxonomy" id="1444770"/>
    <lineage>
        <taxon>Bacteria</taxon>
        <taxon>Pseudomonadati</taxon>
        <taxon>Pseudomonadota</taxon>
        <taxon>Gammaproteobacteria</taxon>
        <taxon>Lysobacterales</taxon>
        <taxon>Lysobacteraceae</taxon>
        <taxon>Xylella</taxon>
    </lineage>
</organism>
<protein>
    <submittedName>
        <fullName evidence="2">DUF4156 domain-containing protein</fullName>
    </submittedName>
</protein>
<reference evidence="1 3" key="1">
    <citation type="journal article" date="2014" name="Genome Announc.">
        <title>Draft Genome Sequence of Xylella fastidiosa Pear Leaf Scorch Strain in Taiwan.</title>
        <authorList>
            <person name="Su C.C."/>
            <person name="Deng W.L."/>
            <person name="Jan F.J."/>
            <person name="Chang C.J."/>
            <person name="Huang H."/>
            <person name="Chen J."/>
        </authorList>
    </citation>
    <scope>NUCLEOTIDE SEQUENCE [LARGE SCALE GENOMIC DNA]</scope>
    <source>
        <strain evidence="1 3">PLS229</strain>
    </source>
</reference>
<evidence type="ECO:0000313" key="1">
    <source>
        <dbReference type="EMBL" id="EWS79138.1"/>
    </source>
</evidence>
<proteinExistence type="predicted"/>
<dbReference type="PATRIC" id="fig|1444770.3.peg.333"/>
<evidence type="ECO:0000313" key="2">
    <source>
        <dbReference type="EMBL" id="MCD8473748.1"/>
    </source>
</evidence>
<dbReference type="eggNOG" id="ENOG503369W">
    <property type="taxonomic scope" value="Bacteria"/>
</dbReference>
<comment type="caution">
    <text evidence="1">The sequence shown here is derived from an EMBL/GenBank/DDBJ whole genome shotgun (WGS) entry which is preliminary data.</text>
</comment>
<dbReference type="RefSeq" id="WP_081755393.1">
    <property type="nucleotide sequence ID" value="NZ_CP053627.1"/>
</dbReference>
<dbReference type="GeneID" id="68900641"/>
<reference evidence="2" key="2">
    <citation type="submission" date="2021-11" db="EMBL/GenBank/DDBJ databases">
        <title>Genome sequence of Xylella taiwanensis PLS432.</title>
        <authorList>
            <person name="Weng L.-W."/>
            <person name="Su C.-C."/>
            <person name="Tsai C.-W."/>
            <person name="Kuo C.-H."/>
        </authorList>
    </citation>
    <scope>NUCLEOTIDE SEQUENCE</scope>
    <source>
        <strain evidence="2">PLS432</strain>
    </source>
</reference>
<dbReference type="STRING" id="1444770.AF72_01365"/>
<evidence type="ECO:0000313" key="4">
    <source>
        <dbReference type="Proteomes" id="UP001430701"/>
    </source>
</evidence>
<dbReference type="AlphaFoldDB" id="Z9JMD7"/>